<dbReference type="Proteomes" id="UP000241107">
    <property type="component" value="Unassembled WGS sequence"/>
</dbReference>
<evidence type="ECO:0000313" key="2">
    <source>
        <dbReference type="EMBL" id="PSK38367.1"/>
    </source>
</evidence>
<accession>A0A2P7YQX2</accession>
<feature type="compositionally biased region" description="Polar residues" evidence="1">
    <location>
        <begin position="1"/>
        <end position="12"/>
    </location>
</feature>
<feature type="region of interest" description="Disordered" evidence="1">
    <location>
        <begin position="1"/>
        <end position="48"/>
    </location>
</feature>
<dbReference type="EMBL" id="PYFQ01000006">
    <property type="protein sequence ID" value="PSK38367.1"/>
    <property type="molecule type" value="Genomic_DNA"/>
</dbReference>
<gene>
    <name evidence="2" type="ORF">C7M61_002930</name>
</gene>
<keyword evidence="3" id="KW-1185">Reference proteome</keyword>
<dbReference type="OrthoDB" id="4082971at2759"/>
<dbReference type="RefSeq" id="XP_024713692.1">
    <property type="nucleotide sequence ID" value="XM_024858286.1"/>
</dbReference>
<protein>
    <submittedName>
        <fullName evidence="2">Uncharacterized protein</fullName>
    </submittedName>
</protein>
<reference evidence="2 3" key="1">
    <citation type="submission" date="2018-03" db="EMBL/GenBank/DDBJ databases">
        <title>Candida pseudohaemulonii genome assembly and annotation.</title>
        <authorList>
            <person name="Munoz J.F."/>
            <person name="Gade L.G."/>
            <person name="Chow N.A."/>
            <person name="Litvintseva A.P."/>
            <person name="Loparev V.N."/>
            <person name="Cuomo C.A."/>
        </authorList>
    </citation>
    <scope>NUCLEOTIDE SEQUENCE [LARGE SCALE GENOMIC DNA]</scope>
    <source>
        <strain evidence="2 3">B12108</strain>
    </source>
</reference>
<proteinExistence type="predicted"/>
<dbReference type="GeneID" id="36566319"/>
<organism evidence="2 3">
    <name type="scientific">Candidozyma pseudohaemuli</name>
    <dbReference type="NCBI Taxonomy" id="418784"/>
    <lineage>
        <taxon>Eukaryota</taxon>
        <taxon>Fungi</taxon>
        <taxon>Dikarya</taxon>
        <taxon>Ascomycota</taxon>
        <taxon>Saccharomycotina</taxon>
        <taxon>Pichiomycetes</taxon>
        <taxon>Metschnikowiaceae</taxon>
        <taxon>Candidozyma</taxon>
    </lineage>
</organism>
<dbReference type="AlphaFoldDB" id="A0A2P7YQX2"/>
<evidence type="ECO:0000313" key="3">
    <source>
        <dbReference type="Proteomes" id="UP000241107"/>
    </source>
</evidence>
<sequence length="166" mass="19040">MSAEVTNKSTQPEQKDLDQENVTAGVAELSVKPKKKQRKEQTEEEFEAQKAQFAATGPQINTQDWLFDQALLDKLDNLKKTDRVHMLHACERAYYLRDYSKCMELIGQAEKLFGVELEDSSKNEDIKLDFADAGKKTKKSLKVERHVVDLLHIKEACLKKQQEVSK</sequence>
<comment type="caution">
    <text evidence="2">The sequence shown here is derived from an EMBL/GenBank/DDBJ whole genome shotgun (WGS) entry which is preliminary data.</text>
</comment>
<name>A0A2P7YQX2_9ASCO</name>
<dbReference type="VEuPathDB" id="FungiDB:C7M61_002930"/>
<evidence type="ECO:0000256" key="1">
    <source>
        <dbReference type="SAM" id="MobiDB-lite"/>
    </source>
</evidence>